<name>T1JKM5_STRMM</name>
<dbReference type="InterPro" id="IPR050274">
    <property type="entry name" value="Nuclear_hormone_rcpt_NR2"/>
</dbReference>
<accession>T1JKM5</accession>
<evidence type="ECO:0000256" key="6">
    <source>
        <dbReference type="ARBA" id="ARBA00023125"/>
    </source>
</evidence>
<feature type="domain" description="Nuclear receptor" evidence="11">
    <location>
        <begin position="72"/>
        <end position="147"/>
    </location>
</feature>
<organism evidence="13 14">
    <name type="scientific">Strigamia maritima</name>
    <name type="common">European centipede</name>
    <name type="synonym">Geophilus maritimus</name>
    <dbReference type="NCBI Taxonomy" id="126957"/>
    <lineage>
        <taxon>Eukaryota</taxon>
        <taxon>Metazoa</taxon>
        <taxon>Ecdysozoa</taxon>
        <taxon>Arthropoda</taxon>
        <taxon>Myriapoda</taxon>
        <taxon>Chilopoda</taxon>
        <taxon>Pleurostigmophora</taxon>
        <taxon>Geophilomorpha</taxon>
        <taxon>Linotaeniidae</taxon>
        <taxon>Strigamia</taxon>
    </lineage>
</organism>
<dbReference type="FunFam" id="3.30.50.10:FF:000006">
    <property type="entry name" value="Nuclear receptor subfamily 5 group A member"/>
    <property type="match status" value="1"/>
</dbReference>
<dbReference type="PRINTS" id="PR00047">
    <property type="entry name" value="STROIDFINGER"/>
</dbReference>
<evidence type="ECO:0000259" key="12">
    <source>
        <dbReference type="PROSITE" id="PS51843"/>
    </source>
</evidence>
<dbReference type="SUPFAM" id="SSF57716">
    <property type="entry name" value="Glucocorticoid receptor-like (DNA-binding domain)"/>
    <property type="match status" value="1"/>
</dbReference>
<comment type="subcellular location">
    <subcellularLocation>
        <location evidence="1 10">Nucleus</location>
    </subcellularLocation>
</comment>
<dbReference type="eggNOG" id="KOG4215">
    <property type="taxonomic scope" value="Eukaryota"/>
</dbReference>
<dbReference type="Proteomes" id="UP000014500">
    <property type="component" value="Unassembled WGS sequence"/>
</dbReference>
<keyword evidence="3 10" id="KW-0863">Zinc-finger</keyword>
<evidence type="ECO:0000313" key="14">
    <source>
        <dbReference type="Proteomes" id="UP000014500"/>
    </source>
</evidence>
<keyword evidence="5 10" id="KW-0805">Transcription regulation</keyword>
<dbReference type="OMA" id="NQEMTTH"/>
<reference evidence="14" key="1">
    <citation type="submission" date="2011-05" db="EMBL/GenBank/DDBJ databases">
        <authorList>
            <person name="Richards S.R."/>
            <person name="Qu J."/>
            <person name="Jiang H."/>
            <person name="Jhangiani S.N."/>
            <person name="Agravi P."/>
            <person name="Goodspeed R."/>
            <person name="Gross S."/>
            <person name="Mandapat C."/>
            <person name="Jackson L."/>
            <person name="Mathew T."/>
            <person name="Pu L."/>
            <person name="Thornton R."/>
            <person name="Saada N."/>
            <person name="Wilczek-Boney K.B."/>
            <person name="Lee S."/>
            <person name="Kovar C."/>
            <person name="Wu Y."/>
            <person name="Scherer S.E."/>
            <person name="Worley K.C."/>
            <person name="Muzny D.M."/>
            <person name="Gibbs R."/>
        </authorList>
    </citation>
    <scope>NUCLEOTIDE SEQUENCE</scope>
    <source>
        <strain evidence="14">Brora</strain>
    </source>
</reference>
<reference evidence="13" key="2">
    <citation type="submission" date="2015-02" db="UniProtKB">
        <authorList>
            <consortium name="EnsemblMetazoa"/>
        </authorList>
    </citation>
    <scope>IDENTIFICATION</scope>
</reference>
<dbReference type="Pfam" id="PF00104">
    <property type="entry name" value="Hormone_recep"/>
    <property type="match status" value="1"/>
</dbReference>
<dbReference type="Gene3D" id="3.30.50.10">
    <property type="entry name" value="Erythroid Transcription Factor GATA-1, subunit A"/>
    <property type="match status" value="1"/>
</dbReference>
<evidence type="ECO:0000313" key="13">
    <source>
        <dbReference type="EnsemblMetazoa" id="SMAR014405-PA"/>
    </source>
</evidence>
<dbReference type="Pfam" id="PF00105">
    <property type="entry name" value="zf-C4"/>
    <property type="match status" value="1"/>
</dbReference>
<dbReference type="EMBL" id="JH431877">
    <property type="status" value="NOT_ANNOTATED_CDS"/>
    <property type="molecule type" value="Genomic_DNA"/>
</dbReference>
<protein>
    <recommendedName>
        <fullName evidence="15">Hepatocyte nuclear factor 4-gamma</fullName>
    </recommendedName>
</protein>
<evidence type="ECO:0000256" key="1">
    <source>
        <dbReference type="ARBA" id="ARBA00004123"/>
    </source>
</evidence>
<dbReference type="GO" id="GO:0003700">
    <property type="term" value="F:DNA-binding transcription factor activity"/>
    <property type="evidence" value="ECO:0007669"/>
    <property type="project" value="InterPro"/>
</dbReference>
<dbReference type="AlphaFoldDB" id="T1JKM5"/>
<keyword evidence="7 10" id="KW-0804">Transcription</keyword>
<evidence type="ECO:0000256" key="7">
    <source>
        <dbReference type="ARBA" id="ARBA00023163"/>
    </source>
</evidence>
<keyword evidence="4 10" id="KW-0862">Zinc</keyword>
<dbReference type="SMART" id="SM00399">
    <property type="entry name" value="ZnF_C4"/>
    <property type="match status" value="1"/>
</dbReference>
<feature type="domain" description="NR LBD" evidence="12">
    <location>
        <begin position="165"/>
        <end position="392"/>
    </location>
</feature>
<evidence type="ECO:0000259" key="11">
    <source>
        <dbReference type="PROSITE" id="PS51030"/>
    </source>
</evidence>
<dbReference type="InterPro" id="IPR001723">
    <property type="entry name" value="Nuclear_hrmn_rcpt"/>
</dbReference>
<evidence type="ECO:0000256" key="5">
    <source>
        <dbReference type="ARBA" id="ARBA00023015"/>
    </source>
</evidence>
<evidence type="ECO:0000256" key="4">
    <source>
        <dbReference type="ARBA" id="ARBA00022833"/>
    </source>
</evidence>
<evidence type="ECO:0000256" key="2">
    <source>
        <dbReference type="ARBA" id="ARBA00022723"/>
    </source>
</evidence>
<keyword evidence="9 10" id="KW-0539">Nucleus</keyword>
<evidence type="ECO:0000256" key="10">
    <source>
        <dbReference type="RuleBase" id="RU004334"/>
    </source>
</evidence>
<dbReference type="EnsemblMetazoa" id="SMAR014405-RA">
    <property type="protein sequence ID" value="SMAR014405-PA"/>
    <property type="gene ID" value="SMAR014405"/>
</dbReference>
<dbReference type="InterPro" id="IPR035500">
    <property type="entry name" value="NHR-like_dom_sf"/>
</dbReference>
<dbReference type="Gene3D" id="1.10.565.10">
    <property type="entry name" value="Retinoid X Receptor"/>
    <property type="match status" value="1"/>
</dbReference>
<dbReference type="SMART" id="SM00430">
    <property type="entry name" value="HOLI"/>
    <property type="match status" value="1"/>
</dbReference>
<evidence type="ECO:0000256" key="9">
    <source>
        <dbReference type="ARBA" id="ARBA00023242"/>
    </source>
</evidence>
<evidence type="ECO:0000256" key="8">
    <source>
        <dbReference type="ARBA" id="ARBA00023170"/>
    </source>
</evidence>
<dbReference type="STRING" id="126957.T1JKM5"/>
<proteinExistence type="inferred from homology"/>
<dbReference type="CDD" id="cd06960">
    <property type="entry name" value="NR_DBD_HNF4A"/>
    <property type="match status" value="1"/>
</dbReference>
<keyword evidence="8 10" id="KW-0675">Receptor</keyword>
<dbReference type="PhylomeDB" id="T1JKM5"/>
<evidence type="ECO:0008006" key="15">
    <source>
        <dbReference type="Google" id="ProtNLM"/>
    </source>
</evidence>
<dbReference type="PROSITE" id="PS00031">
    <property type="entry name" value="NUCLEAR_REC_DBD_1"/>
    <property type="match status" value="1"/>
</dbReference>
<dbReference type="HOGENOM" id="CLU_007368_5_2_1"/>
<dbReference type="InterPro" id="IPR049636">
    <property type="entry name" value="HNF4-like_DBD"/>
</dbReference>
<evidence type="ECO:0000256" key="3">
    <source>
        <dbReference type="ARBA" id="ARBA00022771"/>
    </source>
</evidence>
<keyword evidence="2 10" id="KW-0479">Metal-binding</keyword>
<dbReference type="GO" id="GO:0008270">
    <property type="term" value="F:zinc ion binding"/>
    <property type="evidence" value="ECO:0007669"/>
    <property type="project" value="UniProtKB-KW"/>
</dbReference>
<dbReference type="PROSITE" id="PS51030">
    <property type="entry name" value="NUCLEAR_REC_DBD_2"/>
    <property type="match status" value="1"/>
</dbReference>
<keyword evidence="14" id="KW-1185">Reference proteome</keyword>
<dbReference type="GO" id="GO:0005634">
    <property type="term" value="C:nucleus"/>
    <property type="evidence" value="ECO:0007669"/>
    <property type="project" value="UniProtKB-SubCell"/>
</dbReference>
<dbReference type="PANTHER" id="PTHR24083">
    <property type="entry name" value="NUCLEAR HORMONE RECEPTOR"/>
    <property type="match status" value="1"/>
</dbReference>
<dbReference type="InterPro" id="IPR001628">
    <property type="entry name" value="Znf_hrmn_rcpt"/>
</dbReference>
<dbReference type="PROSITE" id="PS51843">
    <property type="entry name" value="NR_LBD"/>
    <property type="match status" value="1"/>
</dbReference>
<dbReference type="GO" id="GO:0000978">
    <property type="term" value="F:RNA polymerase II cis-regulatory region sequence-specific DNA binding"/>
    <property type="evidence" value="ECO:0007669"/>
    <property type="project" value="InterPro"/>
</dbReference>
<dbReference type="InterPro" id="IPR013088">
    <property type="entry name" value="Znf_NHR/GATA"/>
</dbReference>
<dbReference type="PRINTS" id="PR00398">
    <property type="entry name" value="STRDHORMONER"/>
</dbReference>
<dbReference type="SUPFAM" id="SSF48508">
    <property type="entry name" value="Nuclear receptor ligand-binding domain"/>
    <property type="match status" value="1"/>
</dbReference>
<keyword evidence="6 10" id="KW-0238">DNA-binding</keyword>
<dbReference type="GO" id="GO:0006357">
    <property type="term" value="P:regulation of transcription by RNA polymerase II"/>
    <property type="evidence" value="ECO:0007669"/>
    <property type="project" value="UniProtKB-ARBA"/>
</dbReference>
<sequence>MEQVHVQVDSRLLTAFKYSIDSMGDDIATISPRTLPQNGTVIVFNSYPKHSGTIADLTSPVMPIPSSPTALNQSCAICGDKSTGKHYGSFSCDGCKGFFRRSVRKNQNYACRFHKKCLIDKDKRNQCRYCRLNKCIRVGMRPQAVQNERDCIRSRRNNYDEQIDANGISLNILFKAESLHCKPVILYFQSPNKTHETDLSNKTIGDANDICESMRQQLKLLVNWAKEIPAFCQLSMDDQIVLLKAHSGENLLLGVCYRSFHLEDVLLLGTDHYIPRHCLDVEMNQLSSRIMDELIQPLKTILIDNNEFACLKAIVLFDPCVKGLKNREQVQLILEDYISDSQYDSRGRFGDVLLLLPIFQSISWQMIDLIQFANMAGTAKIDTLLQEMLLREVGISAMPTTDQNYAITAVRVPMEATTSDIIIQHDQMILSANNYKI</sequence>
<comment type="similarity">
    <text evidence="10">Belongs to the nuclear hormone receptor family.</text>
</comment>
<dbReference type="InterPro" id="IPR000536">
    <property type="entry name" value="Nucl_hrmn_rcpt_lig-bd"/>
</dbReference>